<sequence>MLRLLHSAFKTKRLINQHHISCLPSIIYAAMPVVAHGMQPTSSYETIEIRSYDVTSTAIKGVKQNAALSAFIR</sequence>
<keyword evidence="2" id="KW-1185">Reference proteome</keyword>
<dbReference type="Proteomes" id="UP000282613">
    <property type="component" value="Unassembled WGS sequence"/>
</dbReference>
<reference evidence="1 2" key="2">
    <citation type="submission" date="2018-11" db="EMBL/GenBank/DDBJ databases">
        <authorList>
            <consortium name="Pathogen Informatics"/>
        </authorList>
    </citation>
    <scope>NUCLEOTIDE SEQUENCE [LARGE SCALE GENOMIC DNA]</scope>
</reference>
<accession>A0A0R3VYZ6</accession>
<evidence type="ECO:0000313" key="2">
    <source>
        <dbReference type="Proteomes" id="UP000282613"/>
    </source>
</evidence>
<organism evidence="3">
    <name type="scientific">Taenia asiatica</name>
    <name type="common">Asian tapeworm</name>
    <dbReference type="NCBI Taxonomy" id="60517"/>
    <lineage>
        <taxon>Eukaryota</taxon>
        <taxon>Metazoa</taxon>
        <taxon>Spiralia</taxon>
        <taxon>Lophotrochozoa</taxon>
        <taxon>Platyhelminthes</taxon>
        <taxon>Cestoda</taxon>
        <taxon>Eucestoda</taxon>
        <taxon>Cyclophyllidea</taxon>
        <taxon>Taeniidae</taxon>
        <taxon>Taenia</taxon>
    </lineage>
</organism>
<reference evidence="3" key="1">
    <citation type="submission" date="2017-02" db="UniProtKB">
        <authorList>
            <consortium name="WormBaseParasite"/>
        </authorList>
    </citation>
    <scope>IDENTIFICATION</scope>
</reference>
<dbReference type="AlphaFoldDB" id="A0A0R3VYZ6"/>
<dbReference type="WBParaSite" id="TASK_0000264001-mRNA-1">
    <property type="protein sequence ID" value="TASK_0000264001-mRNA-1"/>
    <property type="gene ID" value="TASK_0000264001"/>
</dbReference>
<evidence type="ECO:0000313" key="3">
    <source>
        <dbReference type="WBParaSite" id="TASK_0000264001-mRNA-1"/>
    </source>
</evidence>
<protein>
    <submittedName>
        <fullName evidence="3">Secreted protein</fullName>
    </submittedName>
</protein>
<dbReference type="EMBL" id="UYRS01002326">
    <property type="protein sequence ID" value="VDK25720.1"/>
    <property type="molecule type" value="Genomic_DNA"/>
</dbReference>
<evidence type="ECO:0000313" key="1">
    <source>
        <dbReference type="EMBL" id="VDK25720.1"/>
    </source>
</evidence>
<gene>
    <name evidence="1" type="ORF">TASK_LOCUS2641</name>
</gene>
<proteinExistence type="predicted"/>
<name>A0A0R3VYZ6_TAEAS</name>